<sequence>PDHDIEESYIIHHLDIFLTHVIILLFSFLSEYNICDVTQLSQSECRC</sequence>
<proteinExistence type="predicted"/>
<name>A0A0K2T5E8_LEPSM</name>
<dbReference type="EMBL" id="HACA01003446">
    <property type="protein sequence ID" value="CDW20807.1"/>
    <property type="molecule type" value="Transcribed_RNA"/>
</dbReference>
<reference evidence="1" key="1">
    <citation type="submission" date="2014-05" db="EMBL/GenBank/DDBJ databases">
        <authorList>
            <person name="Chronopoulou M."/>
        </authorList>
    </citation>
    <scope>NUCLEOTIDE SEQUENCE</scope>
    <source>
        <tissue evidence="1">Whole organism</tissue>
    </source>
</reference>
<dbReference type="AlphaFoldDB" id="A0A0K2T5E8"/>
<organism evidence="1">
    <name type="scientific">Lepeophtheirus salmonis</name>
    <name type="common">Salmon louse</name>
    <name type="synonym">Caligus salmonis</name>
    <dbReference type="NCBI Taxonomy" id="72036"/>
    <lineage>
        <taxon>Eukaryota</taxon>
        <taxon>Metazoa</taxon>
        <taxon>Ecdysozoa</taxon>
        <taxon>Arthropoda</taxon>
        <taxon>Crustacea</taxon>
        <taxon>Multicrustacea</taxon>
        <taxon>Hexanauplia</taxon>
        <taxon>Copepoda</taxon>
        <taxon>Siphonostomatoida</taxon>
        <taxon>Caligidae</taxon>
        <taxon>Lepeophtheirus</taxon>
    </lineage>
</organism>
<evidence type="ECO:0000313" key="1">
    <source>
        <dbReference type="EMBL" id="CDW20807.1"/>
    </source>
</evidence>
<protein>
    <submittedName>
        <fullName evidence="1">Uncharacterized protein</fullName>
    </submittedName>
</protein>
<accession>A0A0K2T5E8</accession>
<feature type="non-terminal residue" evidence="1">
    <location>
        <position position="1"/>
    </location>
</feature>